<protein>
    <submittedName>
        <fullName evidence="2">Uncharacterized protein</fullName>
    </submittedName>
</protein>
<reference evidence="2 3" key="1">
    <citation type="journal article" date="2019" name="Commun. Biol.">
        <title>The bagworm genome reveals a unique fibroin gene that provides high tensile strength.</title>
        <authorList>
            <person name="Kono N."/>
            <person name="Nakamura H."/>
            <person name="Ohtoshi R."/>
            <person name="Tomita M."/>
            <person name="Numata K."/>
            <person name="Arakawa K."/>
        </authorList>
    </citation>
    <scope>NUCLEOTIDE SEQUENCE [LARGE SCALE GENOMIC DNA]</scope>
</reference>
<accession>A0A4C1VK37</accession>
<feature type="compositionally biased region" description="Basic and acidic residues" evidence="1">
    <location>
        <begin position="54"/>
        <end position="65"/>
    </location>
</feature>
<evidence type="ECO:0000313" key="3">
    <source>
        <dbReference type="Proteomes" id="UP000299102"/>
    </source>
</evidence>
<evidence type="ECO:0000256" key="1">
    <source>
        <dbReference type="SAM" id="MobiDB-lite"/>
    </source>
</evidence>
<organism evidence="2 3">
    <name type="scientific">Eumeta variegata</name>
    <name type="common">Bagworm moth</name>
    <name type="synonym">Eumeta japonica</name>
    <dbReference type="NCBI Taxonomy" id="151549"/>
    <lineage>
        <taxon>Eukaryota</taxon>
        <taxon>Metazoa</taxon>
        <taxon>Ecdysozoa</taxon>
        <taxon>Arthropoda</taxon>
        <taxon>Hexapoda</taxon>
        <taxon>Insecta</taxon>
        <taxon>Pterygota</taxon>
        <taxon>Neoptera</taxon>
        <taxon>Endopterygota</taxon>
        <taxon>Lepidoptera</taxon>
        <taxon>Glossata</taxon>
        <taxon>Ditrysia</taxon>
        <taxon>Tineoidea</taxon>
        <taxon>Psychidae</taxon>
        <taxon>Oiketicinae</taxon>
        <taxon>Eumeta</taxon>
    </lineage>
</organism>
<sequence length="155" mass="16883">MFASFVALWKCTSTARDVSCRRPPAPAFGAQSCELVPPAPAASPGGPSAPTRGKRSEYSTIESRRPPRRRRLPHADTRLRFTAGLGDESNRSNLAFSRAFTSENLFLRPLASVARDEIKTHSQRKQKCVSGVGARGGRRPAPSCRADLHLSIIAR</sequence>
<dbReference type="Proteomes" id="UP000299102">
    <property type="component" value="Unassembled WGS sequence"/>
</dbReference>
<dbReference type="EMBL" id="BGZK01000366">
    <property type="protein sequence ID" value="GBP39468.1"/>
    <property type="molecule type" value="Genomic_DNA"/>
</dbReference>
<feature type="region of interest" description="Disordered" evidence="1">
    <location>
        <begin position="29"/>
        <end position="75"/>
    </location>
</feature>
<name>A0A4C1VK37_EUMVA</name>
<gene>
    <name evidence="2" type="ORF">EVAR_23819_1</name>
</gene>
<keyword evidence="3" id="KW-1185">Reference proteome</keyword>
<proteinExistence type="predicted"/>
<comment type="caution">
    <text evidence="2">The sequence shown here is derived from an EMBL/GenBank/DDBJ whole genome shotgun (WGS) entry which is preliminary data.</text>
</comment>
<dbReference type="AlphaFoldDB" id="A0A4C1VK37"/>
<evidence type="ECO:0000313" key="2">
    <source>
        <dbReference type="EMBL" id="GBP39468.1"/>
    </source>
</evidence>